<dbReference type="PANTHER" id="PTHR41287">
    <property type="match status" value="1"/>
</dbReference>
<accession>A0A5R8Y4I8</accession>
<dbReference type="AlphaFoldDB" id="A0A5R8Y4I8"/>
<evidence type="ECO:0000313" key="3">
    <source>
        <dbReference type="EMBL" id="TLP41047.1"/>
    </source>
</evidence>
<dbReference type="RefSeq" id="WP_138151449.1">
    <property type="nucleotide sequence ID" value="NZ_VANU01000001.1"/>
</dbReference>
<reference evidence="3 4" key="1">
    <citation type="submission" date="2019-05" db="EMBL/GenBank/DDBJ databases">
        <title>Arcobacter sp. nov., isolated from sea sediment.</title>
        <authorList>
            <person name="Kim W."/>
        </authorList>
    </citation>
    <scope>NUCLEOTIDE SEQUENCE [LARGE SCALE GENOMIC DNA]</scope>
    <source>
        <strain evidence="3 4">CAU 1517</strain>
    </source>
</reference>
<dbReference type="InterPro" id="IPR046462">
    <property type="entry name" value="TerL_nuclease"/>
</dbReference>
<dbReference type="InterPro" id="IPR046461">
    <property type="entry name" value="TerL_ATPase"/>
</dbReference>
<dbReference type="Gene3D" id="3.40.50.300">
    <property type="entry name" value="P-loop containing nucleotide triphosphate hydrolases"/>
    <property type="match status" value="1"/>
</dbReference>
<comment type="caution">
    <text evidence="3">The sequence shown here is derived from an EMBL/GenBank/DDBJ whole genome shotgun (WGS) entry which is preliminary data.</text>
</comment>
<dbReference type="OrthoDB" id="9760250at2"/>
<feature type="domain" description="Terminase large subunit-like endonuclease" evidence="2">
    <location>
        <begin position="270"/>
        <end position="541"/>
    </location>
</feature>
<keyword evidence="4" id="KW-1185">Reference proteome</keyword>
<dbReference type="GO" id="GO:0004519">
    <property type="term" value="F:endonuclease activity"/>
    <property type="evidence" value="ECO:0007669"/>
    <property type="project" value="InterPro"/>
</dbReference>
<proteinExistence type="predicted"/>
<dbReference type="EMBL" id="VANU01000001">
    <property type="protein sequence ID" value="TLP41047.1"/>
    <property type="molecule type" value="Genomic_DNA"/>
</dbReference>
<dbReference type="InterPro" id="IPR027417">
    <property type="entry name" value="P-loop_NTPase"/>
</dbReference>
<protein>
    <submittedName>
        <fullName evidence="3">Terminase large subunit</fullName>
    </submittedName>
</protein>
<evidence type="ECO:0000259" key="1">
    <source>
        <dbReference type="Pfam" id="PF03354"/>
    </source>
</evidence>
<dbReference type="PANTHER" id="PTHR41287:SF1">
    <property type="entry name" value="PROTEIN YMFN"/>
    <property type="match status" value="1"/>
</dbReference>
<gene>
    <name evidence="3" type="ORF">FDK22_03235</name>
</gene>
<dbReference type="InterPro" id="IPR005021">
    <property type="entry name" value="Terminase_largesu-like"/>
</dbReference>
<evidence type="ECO:0000259" key="2">
    <source>
        <dbReference type="Pfam" id="PF20441"/>
    </source>
</evidence>
<evidence type="ECO:0000313" key="4">
    <source>
        <dbReference type="Proteomes" id="UP000308901"/>
    </source>
</evidence>
<organism evidence="3 4">
    <name type="scientific">Arcobacter arenosus</name>
    <dbReference type="NCBI Taxonomy" id="2576037"/>
    <lineage>
        <taxon>Bacteria</taxon>
        <taxon>Pseudomonadati</taxon>
        <taxon>Campylobacterota</taxon>
        <taxon>Epsilonproteobacteria</taxon>
        <taxon>Campylobacterales</taxon>
        <taxon>Arcobacteraceae</taxon>
        <taxon>Arcobacter</taxon>
    </lineage>
</organism>
<dbReference type="Pfam" id="PF20441">
    <property type="entry name" value="TerL_nuclease"/>
    <property type="match status" value="1"/>
</dbReference>
<dbReference type="Pfam" id="PF03354">
    <property type="entry name" value="TerL_ATPase"/>
    <property type="match status" value="1"/>
</dbReference>
<feature type="domain" description="Terminase large subunit-like ATPase" evidence="1">
    <location>
        <begin position="86"/>
        <end position="237"/>
    </location>
</feature>
<name>A0A5R8Y4I8_9BACT</name>
<sequence length="562" mass="65071">MKNREFNEPKFYWELAKEYINKKTKELTNSEYYIDEKLAYKCVRFSSMLKHTSGEFAGVNFQFQVWQIESIIDIFGTKYKSGMFKDLRRYQKALFFMPKKNGKSEFAGVLHAIMFFIDHEKAKEQYSIATEAEQAKIIHKVFLTMIKQEPDLLGLVKSTVKPPRITKEDGAFEDEFQSLTSSADTKDGLRPSFLTVDEGHAHKTIDLYQIMSDGLAGRNEPLEIHLSTAGYNMQGFFFRLIYTYAKKVKKGIIKDDRFYPVLFEPSEEDLKNDDFWKDREIWKKANPNLGVSPTYSYMEGKISLANESEEALIAFKTKHLNVWCDKPMTWIKSNVWTRGQEKIGFTKLKELKTKIAYGGLDLASTTDIAALVLIFPTESGYMDILTRFWIPKDNLRERANRDKVPYLDWEKQGLITATDGNIIDYNVIKKDIQRYCEFFNIKLLAYDRWNSSQLITDLNNEEITTLVPFGQGFASMSAPTKQIEVLALQDNLNHGNNEVLNWMCSNVVLKRDPSDNIKIDKDKSIEKVDGMVALAEAVGVYLTDKKEEEEINPYEDRGFRFI</sequence>
<dbReference type="Proteomes" id="UP000308901">
    <property type="component" value="Unassembled WGS sequence"/>
</dbReference>